<organism evidence="2 3">
    <name type="scientific">Trichoderma harzianum CBS 226.95</name>
    <dbReference type="NCBI Taxonomy" id="983964"/>
    <lineage>
        <taxon>Eukaryota</taxon>
        <taxon>Fungi</taxon>
        <taxon>Dikarya</taxon>
        <taxon>Ascomycota</taxon>
        <taxon>Pezizomycotina</taxon>
        <taxon>Sordariomycetes</taxon>
        <taxon>Hypocreomycetidae</taxon>
        <taxon>Hypocreales</taxon>
        <taxon>Hypocreaceae</taxon>
        <taxon>Trichoderma</taxon>
    </lineage>
</organism>
<protein>
    <submittedName>
        <fullName evidence="2">Uncharacterized protein</fullName>
    </submittedName>
</protein>
<evidence type="ECO:0000256" key="1">
    <source>
        <dbReference type="SAM" id="Phobius"/>
    </source>
</evidence>
<accession>A0A2T4ANH9</accession>
<gene>
    <name evidence="2" type="ORF">M431DRAFT_503582</name>
</gene>
<proteinExistence type="predicted"/>
<evidence type="ECO:0000313" key="2">
    <source>
        <dbReference type="EMBL" id="PTB58635.1"/>
    </source>
</evidence>
<dbReference type="EMBL" id="KZ679676">
    <property type="protein sequence ID" value="PTB58635.1"/>
    <property type="molecule type" value="Genomic_DNA"/>
</dbReference>
<reference evidence="2 3" key="1">
    <citation type="submission" date="2016-07" db="EMBL/GenBank/DDBJ databases">
        <title>Multiple horizontal gene transfer events from other fungi enriched the ability of initially mycotrophic Trichoderma (Ascomycota) to feed on dead plant biomass.</title>
        <authorList>
            <consortium name="DOE Joint Genome Institute"/>
            <person name="Aerts A."/>
            <person name="Atanasova L."/>
            <person name="Chenthamara K."/>
            <person name="Zhang J."/>
            <person name="Grujic M."/>
            <person name="Henrissat B."/>
            <person name="Kuo A."/>
            <person name="Salamov A."/>
            <person name="Lipzen A."/>
            <person name="Labutti K."/>
            <person name="Barry K."/>
            <person name="Miao Y."/>
            <person name="Rahimi M.J."/>
            <person name="Shen Q."/>
            <person name="Grigoriev I.V."/>
            <person name="Kubicek C.P."/>
            <person name="Druzhinina I.S."/>
        </authorList>
    </citation>
    <scope>NUCLEOTIDE SEQUENCE [LARGE SCALE GENOMIC DNA]</scope>
    <source>
        <strain evidence="2 3">CBS 226.95</strain>
    </source>
</reference>
<feature type="transmembrane region" description="Helical" evidence="1">
    <location>
        <begin position="12"/>
        <end position="33"/>
    </location>
</feature>
<keyword evidence="1" id="KW-1133">Transmembrane helix</keyword>
<dbReference type="RefSeq" id="XP_024778312.1">
    <property type="nucleotide sequence ID" value="XM_024918330.1"/>
</dbReference>
<dbReference type="GeneID" id="36626899"/>
<dbReference type="AlphaFoldDB" id="A0A2T4ANH9"/>
<name>A0A2T4ANH9_TRIHA</name>
<keyword evidence="1" id="KW-0812">Transmembrane</keyword>
<feature type="transmembrane region" description="Helical" evidence="1">
    <location>
        <begin position="39"/>
        <end position="58"/>
    </location>
</feature>
<sequence length="59" mass="6719">MVNEKKRFLAPWLAGFPVGTDWSPLAGCCWILLIELTTYTTIIRSMLAVVSFCLAYMYL</sequence>
<dbReference type="Proteomes" id="UP000241690">
    <property type="component" value="Unassembled WGS sequence"/>
</dbReference>
<evidence type="ECO:0000313" key="3">
    <source>
        <dbReference type="Proteomes" id="UP000241690"/>
    </source>
</evidence>
<keyword evidence="3" id="KW-1185">Reference proteome</keyword>
<keyword evidence="1" id="KW-0472">Membrane</keyword>